<dbReference type="AlphaFoldDB" id="A0A4R3KT62"/>
<evidence type="ECO:0000259" key="2">
    <source>
        <dbReference type="PROSITE" id="PS52035"/>
    </source>
</evidence>
<dbReference type="SUPFAM" id="SSF53187">
    <property type="entry name" value="Zn-dependent exopeptidases"/>
    <property type="match status" value="1"/>
</dbReference>
<dbReference type="GO" id="GO:0006508">
    <property type="term" value="P:proteolysis"/>
    <property type="evidence" value="ECO:0007669"/>
    <property type="project" value="InterPro"/>
</dbReference>
<keyword evidence="3" id="KW-0645">Protease</keyword>
<dbReference type="InterPro" id="IPR000834">
    <property type="entry name" value="Peptidase_M14"/>
</dbReference>
<feature type="domain" description="Peptidase M14" evidence="2">
    <location>
        <begin position="50"/>
        <end position="307"/>
    </location>
</feature>
<protein>
    <submittedName>
        <fullName evidence="3">Zinc carboxypeptidase</fullName>
    </submittedName>
</protein>
<gene>
    <name evidence="3" type="ORF">EDD80_103303</name>
</gene>
<reference evidence="3 4" key="1">
    <citation type="submission" date="2019-03" db="EMBL/GenBank/DDBJ databases">
        <title>Genomic Encyclopedia of Type Strains, Phase IV (KMG-IV): sequencing the most valuable type-strain genomes for metagenomic binning, comparative biology and taxonomic classification.</title>
        <authorList>
            <person name="Goeker M."/>
        </authorList>
    </citation>
    <scope>NUCLEOTIDE SEQUENCE [LARGE SCALE GENOMIC DNA]</scope>
    <source>
        <strain evidence="3 4">DSM 21100</strain>
    </source>
</reference>
<keyword evidence="4" id="KW-1185">Reference proteome</keyword>
<dbReference type="GO" id="GO:0004181">
    <property type="term" value="F:metallocarboxypeptidase activity"/>
    <property type="evidence" value="ECO:0007669"/>
    <property type="project" value="InterPro"/>
</dbReference>
<dbReference type="EMBL" id="SMAD01000003">
    <property type="protein sequence ID" value="TCS88438.1"/>
    <property type="molecule type" value="Genomic_DNA"/>
</dbReference>
<dbReference type="OrthoDB" id="1119199at2"/>
<dbReference type="CDD" id="cd06239">
    <property type="entry name" value="M14-like"/>
    <property type="match status" value="1"/>
</dbReference>
<evidence type="ECO:0000313" key="4">
    <source>
        <dbReference type="Proteomes" id="UP000295807"/>
    </source>
</evidence>
<evidence type="ECO:0000313" key="3">
    <source>
        <dbReference type="EMBL" id="TCS88438.1"/>
    </source>
</evidence>
<name>A0A4R3KT62_9SPHI</name>
<dbReference type="GO" id="GO:0008270">
    <property type="term" value="F:zinc ion binding"/>
    <property type="evidence" value="ECO:0007669"/>
    <property type="project" value="InterPro"/>
</dbReference>
<keyword evidence="3" id="KW-0121">Carboxypeptidase</keyword>
<comment type="similarity">
    <text evidence="1">Belongs to the peptidase M14 family.</text>
</comment>
<organism evidence="3 4">
    <name type="scientific">Anseongella ginsenosidimutans</name>
    <dbReference type="NCBI Taxonomy" id="496056"/>
    <lineage>
        <taxon>Bacteria</taxon>
        <taxon>Pseudomonadati</taxon>
        <taxon>Bacteroidota</taxon>
        <taxon>Sphingobacteriia</taxon>
        <taxon>Sphingobacteriales</taxon>
        <taxon>Sphingobacteriaceae</taxon>
        <taxon>Anseongella</taxon>
    </lineage>
</organism>
<dbReference type="Proteomes" id="UP000295807">
    <property type="component" value="Unassembled WGS sequence"/>
</dbReference>
<dbReference type="PROSITE" id="PS52035">
    <property type="entry name" value="PEPTIDASE_M14"/>
    <property type="match status" value="1"/>
</dbReference>
<dbReference type="Pfam" id="PF00246">
    <property type="entry name" value="Peptidase_M14"/>
    <property type="match status" value="1"/>
</dbReference>
<proteinExistence type="inferred from homology"/>
<dbReference type="PROSITE" id="PS51257">
    <property type="entry name" value="PROKAR_LIPOPROTEIN"/>
    <property type="match status" value="1"/>
</dbReference>
<comment type="caution">
    <text evidence="1">Lacks conserved residue(s) required for the propagation of feature annotation.</text>
</comment>
<comment type="caution">
    <text evidence="3">The sequence shown here is derived from an EMBL/GenBank/DDBJ whole genome shotgun (WGS) entry which is preliminary data.</text>
</comment>
<accession>A0A4R3KT62</accession>
<dbReference type="Gene3D" id="3.40.630.10">
    <property type="entry name" value="Zn peptidases"/>
    <property type="match status" value="1"/>
</dbReference>
<keyword evidence="3" id="KW-0378">Hydrolase</keyword>
<evidence type="ECO:0000256" key="1">
    <source>
        <dbReference type="PROSITE-ProRule" id="PRU01379"/>
    </source>
</evidence>
<sequence length="475" mass="53800">MKILSFLLLLVLAGCFSGCRQEERETVYRPGTDLLEQAYTTFREESLSERRFKHQNIEPLIRKRMEGSSFRVEELGKSVEQRAIYQLTYGKGPVKVMLWSQMHGDESTATMALFDLFNFLEGRNDDFDTLRSLLAENTTLFFIPMLNPDGAEAFKRRNAYGFDINRDAARTASPEARILKQARDNVIPDFGFNLHDQSIYYNVKGTPKPATISVLAPAFDEEVNMNEVRKSAMKVIVGMNELLQQYIPGGVGKYDDSFYPTAFGDNFQKWGTSTILIESGGYNDDPEKQFIRKLNFMVILKALTDIATGAYQDYGETRYFDIPDNDNQLTDLLIRHLQVQRDSAAYLTDISIKQGNSSVTRDASFIEDLGDLSVLYGYEELDAEGFQWQAGKLYEQTYASAAEINQEEALSLLRKGYSAVRVASPGGEAKELPLIILYEKAYKPSRPQIGEKGTFFISKNGRPHYAVVRGKLIKL</sequence>
<dbReference type="RefSeq" id="WP_132128644.1">
    <property type="nucleotide sequence ID" value="NZ_CP042432.1"/>
</dbReference>